<dbReference type="GO" id="GO:0034587">
    <property type="term" value="P:piRNA processing"/>
    <property type="evidence" value="ECO:0007669"/>
    <property type="project" value="UniProtKB-ARBA"/>
</dbReference>
<dbReference type="InterPro" id="IPR036397">
    <property type="entry name" value="RNaseH_sf"/>
</dbReference>
<evidence type="ECO:0000256" key="2">
    <source>
        <dbReference type="SAM" id="MobiDB-lite"/>
    </source>
</evidence>
<gene>
    <name evidence="6" type="primary">LOC117209450</name>
</gene>
<feature type="region of interest" description="Disordered" evidence="2">
    <location>
        <begin position="1"/>
        <end position="34"/>
    </location>
</feature>
<dbReference type="CDD" id="cd04657">
    <property type="entry name" value="Piwi_ago-like"/>
    <property type="match status" value="1"/>
</dbReference>
<dbReference type="Pfam" id="PF02171">
    <property type="entry name" value="Piwi"/>
    <property type="match status" value="1"/>
</dbReference>
<dbReference type="CTD" id="27161"/>
<dbReference type="InterPro" id="IPR032472">
    <property type="entry name" value="ArgoL2"/>
</dbReference>
<evidence type="ECO:0000256" key="1">
    <source>
        <dbReference type="RuleBase" id="RU361178"/>
    </source>
</evidence>
<dbReference type="Gene3D" id="2.170.260.10">
    <property type="entry name" value="paz domain"/>
    <property type="match status" value="1"/>
</dbReference>
<dbReference type="Pfam" id="PF16488">
    <property type="entry name" value="ArgoL2"/>
    <property type="match status" value="1"/>
</dbReference>
<dbReference type="Pfam" id="PF16486">
    <property type="entry name" value="ArgoN"/>
    <property type="match status" value="1"/>
</dbReference>
<dbReference type="Gene3D" id="3.40.50.2300">
    <property type="match status" value="1"/>
</dbReference>
<dbReference type="SMART" id="SM00950">
    <property type="entry name" value="Piwi"/>
    <property type="match status" value="1"/>
</dbReference>
<evidence type="ECO:0000259" key="3">
    <source>
        <dbReference type="PROSITE" id="PS50821"/>
    </source>
</evidence>
<feature type="domain" description="PAZ" evidence="3">
    <location>
        <begin position="401"/>
        <end position="521"/>
    </location>
</feature>
<dbReference type="CDD" id="cd02846">
    <property type="entry name" value="PAZ_argonaute_like"/>
    <property type="match status" value="1"/>
</dbReference>
<dbReference type="GeneID" id="117209450"/>
<feature type="compositionally biased region" description="Polar residues" evidence="2">
    <location>
        <begin position="159"/>
        <end position="174"/>
    </location>
</feature>
<dbReference type="PANTHER" id="PTHR22891">
    <property type="entry name" value="EUKARYOTIC TRANSLATION INITIATION FACTOR 2C"/>
    <property type="match status" value="1"/>
</dbReference>
<dbReference type="SUPFAM" id="SSF101690">
    <property type="entry name" value="PAZ domain"/>
    <property type="match status" value="1"/>
</dbReference>
<dbReference type="PROSITE" id="PS50821">
    <property type="entry name" value="PAZ"/>
    <property type="match status" value="1"/>
</dbReference>
<keyword evidence="5" id="KW-1185">Reference proteome</keyword>
<feature type="compositionally biased region" description="Low complexity" evidence="2">
    <location>
        <begin position="74"/>
        <end position="153"/>
    </location>
</feature>
<evidence type="ECO:0000313" key="6">
    <source>
        <dbReference type="RefSeq" id="XP_033307409.1"/>
    </source>
</evidence>
<feature type="compositionally biased region" description="Polar residues" evidence="2">
    <location>
        <begin position="23"/>
        <end position="34"/>
    </location>
</feature>
<dbReference type="KEGG" id="bbif:117209450"/>
<dbReference type="RefSeq" id="XP_033307409.1">
    <property type="nucleotide sequence ID" value="XM_033451518.1"/>
</dbReference>
<dbReference type="PROSITE" id="PS50822">
    <property type="entry name" value="PIWI"/>
    <property type="match status" value="1"/>
</dbReference>
<dbReference type="InterPro" id="IPR014811">
    <property type="entry name" value="ArgoL1"/>
</dbReference>
<dbReference type="GO" id="GO:0003723">
    <property type="term" value="F:RNA binding"/>
    <property type="evidence" value="ECO:0007669"/>
    <property type="project" value="InterPro"/>
</dbReference>
<dbReference type="InterPro" id="IPR032474">
    <property type="entry name" value="Argonaute_N"/>
</dbReference>
<reference evidence="6" key="1">
    <citation type="submission" date="2025-08" db="UniProtKB">
        <authorList>
            <consortium name="RefSeq"/>
        </authorList>
    </citation>
    <scope>IDENTIFICATION</scope>
    <source>
        <tissue evidence="6">Muscle</tissue>
    </source>
</reference>
<dbReference type="Proteomes" id="UP000515164">
    <property type="component" value="Unplaced"/>
</dbReference>
<dbReference type="AlphaFoldDB" id="A0A6P8MCP1"/>
<name>A0A6P8MCP1_9HYME</name>
<comment type="similarity">
    <text evidence="1">Belongs to the argonaute family.</text>
</comment>
<feature type="domain" description="Piwi" evidence="4">
    <location>
        <begin position="687"/>
        <end position="992"/>
    </location>
</feature>
<dbReference type="Pfam" id="PF02170">
    <property type="entry name" value="PAZ"/>
    <property type="match status" value="1"/>
</dbReference>
<dbReference type="SUPFAM" id="SSF53098">
    <property type="entry name" value="Ribonuclease H-like"/>
    <property type="match status" value="1"/>
</dbReference>
<dbReference type="InterPro" id="IPR003165">
    <property type="entry name" value="Piwi"/>
</dbReference>
<dbReference type="Gene3D" id="3.30.420.10">
    <property type="entry name" value="Ribonuclease H-like superfamily/Ribonuclease H"/>
    <property type="match status" value="1"/>
</dbReference>
<dbReference type="SMART" id="SM00949">
    <property type="entry name" value="PAZ"/>
    <property type="match status" value="1"/>
</dbReference>
<proteinExistence type="inferred from homology"/>
<protein>
    <submittedName>
        <fullName evidence="6">Protein argonaute-2 isoform X1</fullName>
    </submittedName>
</protein>
<dbReference type="Pfam" id="PF08699">
    <property type="entry name" value="ArgoL1"/>
    <property type="match status" value="1"/>
</dbReference>
<feature type="region of interest" description="Disordered" evidence="2">
    <location>
        <begin position="47"/>
        <end position="176"/>
    </location>
</feature>
<sequence>MTRRKTNKCPNERTPVLIGDIDMSSSKQQIHDSQYITHFSRHWTNYSQQQTNDLQNKKKGKKQASTSGSLDIEQGPSGIPQQGPSGRQQQGPNARQQQGPSGIPQQGPSGIPQQGPSGKQQQGPNAKQQQGPSGIPQQGSSQRQQQKQTPFSPGRQSHDVQPQASGSEQPQQVTAVVPKNKHVFPKSLQEMYWNQMPQKTSVGTMGRKITVETNMFRLIFPRNFETNVIHYDVVITPDKPKCFLRSVFEEFRKIQCPKRYPAFDGRKNAYSANDLPFGDQSKEESITLFDNEFQKERTFKIYLKKVAFLDLSWIQNLKYDAFESDTKQQCIQALDIILRHGPASQYVTVGRSLFQAPEPGRVVSLTNGLNLWFGVFQSAIVGSRAYLNVDVAHKGFPKEQSVIDLMKELCQNPRTGTVLEHLTPRDIKYNRDKITRFLKGLKVQYELQDQPSSKRVYVINGLVDCARENRFTLKDGSTSTVEQYFLQTKRYRIKYPELPCIWVGSKNSNIHVPAELCTIIAGQAIRKKLDDVQTSKMIRETATNTQIRKEKIMSGFAKMDLNHQPSLLNEFHFSVHGEFEKVPARVLEAPKLQYNDRQVNVFKGAWRAEKFLKPCDLPENSWTILSLDGYVRDSDLHNLHDKLRRDGSSLNMTINRALTPFAKLRLENDITNIIAYFEQKKKQNIKLVLVILPNMDSAYSVVKQISELKILGGIVTQCIKQQTMRKLNDSTVGNILLKINSKLNGVNHTFARSYRPPCLREPCMIVGADVTHPSPDATNIPSIAAIAASHDPNAFQYNIEIRLQQPREEMIRDMEEIMIIQLKYFYAQTGYKPRRIIFYRDGVSDGQLLQVMHYELEAIKRAINHLNKSEDRDIAITFFVVQKRHHIRLFPTDKRNSDDRNFNVQAGTVVDTEITHPIYGDFYLVSHASIQGTARPTKYRCICNENHMQEDEIEQLTYYLCHMFARCTRSVSYPAPTYYAHLAAFRARALIHNVPLNIDRLGEEQKSKMTLQINKNSPMFFV</sequence>
<dbReference type="InterPro" id="IPR012337">
    <property type="entry name" value="RNaseH-like_sf"/>
</dbReference>
<dbReference type="InterPro" id="IPR036085">
    <property type="entry name" value="PAZ_dom_sf"/>
</dbReference>
<organism evidence="5 6">
    <name type="scientific">Bombus bifarius</name>
    <dbReference type="NCBI Taxonomy" id="103933"/>
    <lineage>
        <taxon>Eukaryota</taxon>
        <taxon>Metazoa</taxon>
        <taxon>Ecdysozoa</taxon>
        <taxon>Arthropoda</taxon>
        <taxon>Hexapoda</taxon>
        <taxon>Insecta</taxon>
        <taxon>Pterygota</taxon>
        <taxon>Neoptera</taxon>
        <taxon>Endopterygota</taxon>
        <taxon>Hymenoptera</taxon>
        <taxon>Apocrita</taxon>
        <taxon>Aculeata</taxon>
        <taxon>Apoidea</taxon>
        <taxon>Anthophila</taxon>
        <taxon>Apidae</taxon>
        <taxon>Bombus</taxon>
        <taxon>Pyrobombus</taxon>
    </lineage>
</organism>
<dbReference type="SMART" id="SM01163">
    <property type="entry name" value="DUF1785"/>
    <property type="match status" value="1"/>
</dbReference>
<dbReference type="InterPro" id="IPR045246">
    <property type="entry name" value="Piwi_ago-like"/>
</dbReference>
<dbReference type="InterPro" id="IPR003100">
    <property type="entry name" value="PAZ_dom"/>
</dbReference>
<evidence type="ECO:0000259" key="4">
    <source>
        <dbReference type="PROSITE" id="PS50822"/>
    </source>
</evidence>
<accession>A0A6P8MCP1</accession>
<evidence type="ECO:0000313" key="5">
    <source>
        <dbReference type="Proteomes" id="UP000515164"/>
    </source>
</evidence>